<dbReference type="AlphaFoldDB" id="A0A7Y6M4L3"/>
<organism evidence="3 4">
    <name type="scientific">Nonomuraea montanisoli</name>
    <dbReference type="NCBI Taxonomy" id="2741721"/>
    <lineage>
        <taxon>Bacteria</taxon>
        <taxon>Bacillati</taxon>
        <taxon>Actinomycetota</taxon>
        <taxon>Actinomycetes</taxon>
        <taxon>Streptosporangiales</taxon>
        <taxon>Streptosporangiaceae</taxon>
        <taxon>Nonomuraea</taxon>
    </lineage>
</organism>
<sequence length="305" mass="30967">MRNLKLLAAGVAAASIASVTGCAAQQSAAEQPQRSFWSQLHPDAGGTGQYLFDSLDDITPGARPSGTFRPAAALVEGTVVGVEPGIAYASDDDAPTPRVVPYESAEAAIRWASVVVRVDKVLAGKLGRGYSGGQIRLRVEQPTGTTLDGLRQSLGTAGRGLFYVDSALARVKRRAASPQAQAYQASVHLPIGQGVFIEEKPGAALVAPLTDENRAAQLLGDTGEPAPTSTSATPSAGPDTANPTPSARSSSTGASPSAGPGSPQPTATGGSPQLRAAGDSPLARLRGRAQRSACETGTVTDRSAC</sequence>
<feature type="region of interest" description="Disordered" evidence="1">
    <location>
        <begin position="219"/>
        <end position="305"/>
    </location>
</feature>
<evidence type="ECO:0008006" key="5">
    <source>
        <dbReference type="Google" id="ProtNLM"/>
    </source>
</evidence>
<keyword evidence="2" id="KW-0732">Signal</keyword>
<feature type="compositionally biased region" description="Low complexity" evidence="1">
    <location>
        <begin position="243"/>
        <end position="267"/>
    </location>
</feature>
<feature type="chain" id="PRO_5038519326" description="GerMN domain-containing protein" evidence="2">
    <location>
        <begin position="24"/>
        <end position="305"/>
    </location>
</feature>
<feature type="compositionally biased region" description="Low complexity" evidence="1">
    <location>
        <begin position="225"/>
        <end position="236"/>
    </location>
</feature>
<evidence type="ECO:0000256" key="1">
    <source>
        <dbReference type="SAM" id="MobiDB-lite"/>
    </source>
</evidence>
<gene>
    <name evidence="3" type="ORF">HTZ77_18370</name>
</gene>
<dbReference type="RefSeq" id="WP_175590850.1">
    <property type="nucleotide sequence ID" value="NZ_JABWGN010000007.1"/>
</dbReference>
<protein>
    <recommendedName>
        <fullName evidence="5">GerMN domain-containing protein</fullName>
    </recommendedName>
</protein>
<reference evidence="3 4" key="1">
    <citation type="submission" date="2020-06" db="EMBL/GenBank/DDBJ databases">
        <title>Nonomuraea sp. SMC257, a novel actinomycete isolated from soil.</title>
        <authorList>
            <person name="Chanama M."/>
        </authorList>
    </citation>
    <scope>NUCLEOTIDE SEQUENCE [LARGE SCALE GENOMIC DNA]</scope>
    <source>
        <strain evidence="3 4">SMC257</strain>
    </source>
</reference>
<evidence type="ECO:0000313" key="3">
    <source>
        <dbReference type="EMBL" id="NUW33379.1"/>
    </source>
</evidence>
<accession>A0A7Y6M4L3</accession>
<dbReference type="EMBL" id="JABWGN010000007">
    <property type="protein sequence ID" value="NUW33379.1"/>
    <property type="molecule type" value="Genomic_DNA"/>
</dbReference>
<feature type="compositionally biased region" description="Polar residues" evidence="1">
    <location>
        <begin position="293"/>
        <end position="305"/>
    </location>
</feature>
<comment type="caution">
    <text evidence="3">The sequence shown here is derived from an EMBL/GenBank/DDBJ whole genome shotgun (WGS) entry which is preliminary data.</text>
</comment>
<keyword evidence="4" id="KW-1185">Reference proteome</keyword>
<dbReference type="Proteomes" id="UP000586042">
    <property type="component" value="Unassembled WGS sequence"/>
</dbReference>
<dbReference type="PROSITE" id="PS51257">
    <property type="entry name" value="PROKAR_LIPOPROTEIN"/>
    <property type="match status" value="1"/>
</dbReference>
<evidence type="ECO:0000313" key="4">
    <source>
        <dbReference type="Proteomes" id="UP000586042"/>
    </source>
</evidence>
<evidence type="ECO:0000256" key="2">
    <source>
        <dbReference type="SAM" id="SignalP"/>
    </source>
</evidence>
<feature type="signal peptide" evidence="2">
    <location>
        <begin position="1"/>
        <end position="23"/>
    </location>
</feature>
<proteinExistence type="predicted"/>
<name>A0A7Y6M4L3_9ACTN</name>